<dbReference type="InterPro" id="IPR040503">
    <property type="entry name" value="TRHO_N"/>
</dbReference>
<dbReference type="Gene3D" id="3.40.250.10">
    <property type="entry name" value="Rhodanese-like domain"/>
    <property type="match status" value="1"/>
</dbReference>
<gene>
    <name evidence="2" type="ORF">INT48_002054</name>
</gene>
<protein>
    <recommendedName>
        <fullName evidence="1">Rhodanese domain-containing protein</fullName>
    </recommendedName>
</protein>
<proteinExistence type="predicted"/>
<sequence length="352" mass="40399">MFKRILGNVTPLTRKGTLPNFYSLFVTRRFLSKKFKPIAFYSIAPLTENRVLTLRNVLEKDLSSLGVVGRIYIAPEQGVGGINCQMAVPVDKVDSVKEFFDGFKNDFGTIEYTQGMQDTSLPNFDKLRVLVKKNLVSIRQHVTTQDLAVQPHHLTPEDWHKQLSQQKDEVFLLDMRNQYEYNVGHFDHAIKMDVDTFREGIHLLDQLVADKSKQKDIFMYCTGGIRCSVAGSYLRKKGYENVKMLKGGINAYGHYIKESTNTSLFKGKNFTFDGRRGEAITNHVLTQCYHCGSSCDHITNCVNTRCHLLFVQCEACKSKMKHTCSNHCHNVLEGKEEYQLDYDYHRQVAKAW</sequence>
<organism evidence="2 3">
    <name type="scientific">Thamnidium elegans</name>
    <dbReference type="NCBI Taxonomy" id="101142"/>
    <lineage>
        <taxon>Eukaryota</taxon>
        <taxon>Fungi</taxon>
        <taxon>Fungi incertae sedis</taxon>
        <taxon>Mucoromycota</taxon>
        <taxon>Mucoromycotina</taxon>
        <taxon>Mucoromycetes</taxon>
        <taxon>Mucorales</taxon>
        <taxon>Mucorineae</taxon>
        <taxon>Mucoraceae</taxon>
        <taxon>Thamnidium</taxon>
    </lineage>
</organism>
<accession>A0A8H7SYV1</accession>
<evidence type="ECO:0000313" key="3">
    <source>
        <dbReference type="Proteomes" id="UP000613177"/>
    </source>
</evidence>
<dbReference type="PANTHER" id="PTHR43846">
    <property type="entry name" value="UPF0176 PROTEIN YCEA"/>
    <property type="match status" value="1"/>
</dbReference>
<dbReference type="SMART" id="SM00450">
    <property type="entry name" value="RHOD"/>
    <property type="match status" value="1"/>
</dbReference>
<dbReference type="NCBIfam" id="NF001133">
    <property type="entry name" value="PRK00142.1-1"/>
    <property type="match status" value="1"/>
</dbReference>
<dbReference type="AlphaFoldDB" id="A0A8H7SYV1"/>
<dbReference type="Gene3D" id="3.30.70.100">
    <property type="match status" value="1"/>
</dbReference>
<evidence type="ECO:0000259" key="1">
    <source>
        <dbReference type="PROSITE" id="PS50206"/>
    </source>
</evidence>
<dbReference type="EMBL" id="JAEPRE010000011">
    <property type="protein sequence ID" value="KAG2236985.1"/>
    <property type="molecule type" value="Genomic_DNA"/>
</dbReference>
<dbReference type="Proteomes" id="UP000613177">
    <property type="component" value="Unassembled WGS sequence"/>
</dbReference>
<dbReference type="Pfam" id="PF17773">
    <property type="entry name" value="UPF0176_N"/>
    <property type="match status" value="1"/>
</dbReference>
<feature type="domain" description="Rhodanese" evidence="1">
    <location>
        <begin position="166"/>
        <end position="261"/>
    </location>
</feature>
<dbReference type="InterPro" id="IPR036873">
    <property type="entry name" value="Rhodanese-like_dom_sf"/>
</dbReference>
<reference evidence="2" key="1">
    <citation type="submission" date="2021-01" db="EMBL/GenBank/DDBJ databases">
        <title>Metabolic potential, ecology and presence of endohyphal bacteria is reflected in genomic diversity of Mucoromycotina.</title>
        <authorList>
            <person name="Muszewska A."/>
            <person name="Okrasinska A."/>
            <person name="Steczkiewicz K."/>
            <person name="Drgas O."/>
            <person name="Orlowska M."/>
            <person name="Perlinska-Lenart U."/>
            <person name="Aleksandrzak-Piekarczyk T."/>
            <person name="Szatraj K."/>
            <person name="Zielenkiewicz U."/>
            <person name="Pilsyk S."/>
            <person name="Malc E."/>
            <person name="Mieczkowski P."/>
            <person name="Kruszewska J.S."/>
            <person name="Biernat P."/>
            <person name="Pawlowska J."/>
        </authorList>
    </citation>
    <scope>NUCLEOTIDE SEQUENCE</scope>
    <source>
        <strain evidence="2">WA0000018081</strain>
    </source>
</reference>
<keyword evidence="3" id="KW-1185">Reference proteome</keyword>
<dbReference type="InterPro" id="IPR022111">
    <property type="entry name" value="Rhodanese_C"/>
</dbReference>
<comment type="caution">
    <text evidence="2">The sequence shown here is derived from an EMBL/GenBank/DDBJ whole genome shotgun (WGS) entry which is preliminary data.</text>
</comment>
<name>A0A8H7SYV1_9FUNG</name>
<dbReference type="Pfam" id="PF12368">
    <property type="entry name" value="Rhodanese_C"/>
    <property type="match status" value="1"/>
</dbReference>
<dbReference type="PANTHER" id="PTHR43846:SF1">
    <property type="entry name" value="TRNA URIDINE(34) HYDROXYLASE"/>
    <property type="match status" value="1"/>
</dbReference>
<evidence type="ECO:0000313" key="2">
    <source>
        <dbReference type="EMBL" id="KAG2236985.1"/>
    </source>
</evidence>
<dbReference type="InterPro" id="IPR001763">
    <property type="entry name" value="Rhodanese-like_dom"/>
</dbReference>
<dbReference type="Pfam" id="PF00581">
    <property type="entry name" value="Rhodanese"/>
    <property type="match status" value="1"/>
</dbReference>
<dbReference type="SUPFAM" id="SSF52821">
    <property type="entry name" value="Rhodanese/Cell cycle control phosphatase"/>
    <property type="match status" value="1"/>
</dbReference>
<dbReference type="PROSITE" id="PS50206">
    <property type="entry name" value="RHODANESE_3"/>
    <property type="match status" value="1"/>
</dbReference>